<dbReference type="EMBL" id="KI394278">
    <property type="protein sequence ID" value="ERN04355.1"/>
    <property type="molecule type" value="Genomic_DNA"/>
</dbReference>
<dbReference type="PANTHER" id="PTHR35094:SF7">
    <property type="entry name" value="LEUCINE-RICH REPEAT EXTENSIN-LIKE PROTEIN 2"/>
    <property type="match status" value="1"/>
</dbReference>
<dbReference type="Gramene" id="ERN04355">
    <property type="protein sequence ID" value="ERN04355"/>
    <property type="gene ID" value="AMTR_s00147p00058080"/>
</dbReference>
<keyword evidence="1" id="KW-0812">Transmembrane</keyword>
<gene>
    <name evidence="2" type="ORF">AMTR_s00147p00058080</name>
</gene>
<reference evidence="3" key="1">
    <citation type="journal article" date="2013" name="Science">
        <title>The Amborella genome and the evolution of flowering plants.</title>
        <authorList>
            <consortium name="Amborella Genome Project"/>
        </authorList>
    </citation>
    <scope>NUCLEOTIDE SEQUENCE [LARGE SCALE GENOMIC DNA]</scope>
</reference>
<dbReference type="STRING" id="13333.W1PBE9"/>
<proteinExistence type="predicted"/>
<keyword evidence="1" id="KW-1133">Transmembrane helix</keyword>
<sequence>MAPATISLQDTQALPLCPNCSVPAKYYRKMTSTSRENLLPLIFVFFILIPATSSSPKKLDATDCTACTSCNNPCNMPPPPPPPKSPSKIYCPPPPTPPSYNYFPGPPGNIYPIVMPSGVGRNLVFRWPEFGVVLVSVVLALARW</sequence>
<name>W1PBE9_AMBTC</name>
<dbReference type="AlphaFoldDB" id="W1PBE9"/>
<protein>
    <submittedName>
        <fullName evidence="2">Uncharacterized protein</fullName>
    </submittedName>
</protein>
<keyword evidence="1" id="KW-0472">Membrane</keyword>
<dbReference type="Proteomes" id="UP000017836">
    <property type="component" value="Unassembled WGS sequence"/>
</dbReference>
<feature type="transmembrane region" description="Helical" evidence="1">
    <location>
        <begin position="37"/>
        <end position="53"/>
    </location>
</feature>
<accession>W1PBE9</accession>
<feature type="transmembrane region" description="Helical" evidence="1">
    <location>
        <begin position="124"/>
        <end position="142"/>
    </location>
</feature>
<evidence type="ECO:0000313" key="2">
    <source>
        <dbReference type="EMBL" id="ERN04355.1"/>
    </source>
</evidence>
<organism evidence="2 3">
    <name type="scientific">Amborella trichopoda</name>
    <dbReference type="NCBI Taxonomy" id="13333"/>
    <lineage>
        <taxon>Eukaryota</taxon>
        <taxon>Viridiplantae</taxon>
        <taxon>Streptophyta</taxon>
        <taxon>Embryophyta</taxon>
        <taxon>Tracheophyta</taxon>
        <taxon>Spermatophyta</taxon>
        <taxon>Magnoliopsida</taxon>
        <taxon>Amborellales</taxon>
        <taxon>Amborellaceae</taxon>
        <taxon>Amborella</taxon>
    </lineage>
</organism>
<keyword evidence="3" id="KW-1185">Reference proteome</keyword>
<dbReference type="PANTHER" id="PTHR35094">
    <property type="entry name" value="LEUCINE-RICH REPEAT EXTENSIN-LIKE PROTEIN 2"/>
    <property type="match status" value="1"/>
</dbReference>
<evidence type="ECO:0000313" key="3">
    <source>
        <dbReference type="Proteomes" id="UP000017836"/>
    </source>
</evidence>
<evidence type="ECO:0000256" key="1">
    <source>
        <dbReference type="SAM" id="Phobius"/>
    </source>
</evidence>
<dbReference type="HOGENOM" id="CLU_1799063_0_0_1"/>